<accession>A0A242WAS7</accession>
<reference evidence="1 2" key="1">
    <citation type="submission" date="2016-10" db="EMBL/GenBank/DDBJ databases">
        <title>Comparative genomics of Bacillus thuringiensis reveals a path to pathogens against multiple invertebrate hosts.</title>
        <authorList>
            <person name="Zheng J."/>
            <person name="Gao Q."/>
            <person name="Liu H."/>
            <person name="Peng D."/>
            <person name="Ruan L."/>
            <person name="Sun M."/>
        </authorList>
    </citation>
    <scope>NUCLEOTIDE SEQUENCE [LARGE SCALE GENOMIC DNA]</scope>
    <source>
        <strain evidence="1">BGSC 4AC1</strain>
    </source>
</reference>
<protein>
    <recommendedName>
        <fullName evidence="3">DUF4878 domain-containing protein</fullName>
    </recommendedName>
</protein>
<gene>
    <name evidence="1" type="ORF">BK699_09590</name>
</gene>
<name>A0A242WAS7_BACTU</name>
<comment type="caution">
    <text evidence="1">The sequence shown here is derived from an EMBL/GenBank/DDBJ whole genome shotgun (WGS) entry which is preliminary data.</text>
</comment>
<organism evidence="1 2">
    <name type="scientific">Bacillus thuringiensis serovar mexicanensis</name>
    <dbReference type="NCBI Taxonomy" id="180868"/>
    <lineage>
        <taxon>Bacteria</taxon>
        <taxon>Bacillati</taxon>
        <taxon>Bacillota</taxon>
        <taxon>Bacilli</taxon>
        <taxon>Bacillales</taxon>
        <taxon>Bacillaceae</taxon>
        <taxon>Bacillus</taxon>
        <taxon>Bacillus cereus group</taxon>
    </lineage>
</organism>
<evidence type="ECO:0000313" key="2">
    <source>
        <dbReference type="Proteomes" id="UP000195152"/>
    </source>
</evidence>
<proteinExistence type="predicted"/>
<dbReference type="Proteomes" id="UP000195152">
    <property type="component" value="Unassembled WGS sequence"/>
</dbReference>
<evidence type="ECO:0000313" key="1">
    <source>
        <dbReference type="EMBL" id="OTW50792.1"/>
    </source>
</evidence>
<sequence>MKKITFILSIILLIIAVLCFFKWDQWQVEKVVKENINALNEQDHHKYTSTLTATVQDNTSVGPAAALFMSNAKAKFEIITLNTKKQDKSTWIVRTKQKIIGITESNGDEKLDKTIDIDYHIKDTEKGWKISWYELSEKK</sequence>
<evidence type="ECO:0008006" key="3">
    <source>
        <dbReference type="Google" id="ProtNLM"/>
    </source>
</evidence>
<dbReference type="EMBL" id="NFCF01000063">
    <property type="protein sequence ID" value="OTW50792.1"/>
    <property type="molecule type" value="Genomic_DNA"/>
</dbReference>
<dbReference type="AlphaFoldDB" id="A0A242WAS7"/>
<dbReference type="RefSeq" id="WP_000724360.1">
    <property type="nucleotide sequence ID" value="NZ_NFCF01000063.1"/>
</dbReference>